<dbReference type="FunCoup" id="A2EBF5">
    <property type="interactions" value="268"/>
</dbReference>
<keyword evidence="8" id="KW-1185">Reference proteome</keyword>
<keyword evidence="2" id="KW-0863">Zinc-finger</keyword>
<dbReference type="InParanoid" id="A2EBF5"/>
<dbReference type="PANTHER" id="PTHR12374:SF20">
    <property type="entry name" value="TRANSCRIPTIONAL ADAPTER 2-ALPHA"/>
    <property type="match status" value="1"/>
</dbReference>
<dbReference type="SMART" id="SM00717">
    <property type="entry name" value="SANT"/>
    <property type="match status" value="1"/>
</dbReference>
<dbReference type="InterPro" id="IPR001005">
    <property type="entry name" value="SANT/Myb"/>
</dbReference>
<evidence type="ECO:0000259" key="5">
    <source>
        <dbReference type="PROSITE" id="PS50090"/>
    </source>
</evidence>
<feature type="domain" description="SANT" evidence="6">
    <location>
        <begin position="77"/>
        <end position="129"/>
    </location>
</feature>
<dbReference type="KEGG" id="tva:4767913"/>
<keyword evidence="7" id="KW-0238">DNA-binding</keyword>
<evidence type="ECO:0000313" key="8">
    <source>
        <dbReference type="Proteomes" id="UP000001542"/>
    </source>
</evidence>
<dbReference type="VEuPathDB" id="TrichDB:TVAG_127940"/>
<dbReference type="FunFam" id="1.10.10.60:FF:000413">
    <property type="entry name" value="Myb-like DNA-binding domain containing protein"/>
    <property type="match status" value="1"/>
</dbReference>
<dbReference type="SUPFAM" id="SSF57850">
    <property type="entry name" value="RING/U-box"/>
    <property type="match status" value="1"/>
</dbReference>
<keyword evidence="3" id="KW-0862">Zinc</keyword>
<dbReference type="GO" id="GO:0003677">
    <property type="term" value="F:DNA binding"/>
    <property type="evidence" value="ECO:0007669"/>
    <property type="project" value="UniProtKB-KW"/>
</dbReference>
<organism evidence="7 8">
    <name type="scientific">Trichomonas vaginalis (strain ATCC PRA-98 / G3)</name>
    <dbReference type="NCBI Taxonomy" id="412133"/>
    <lineage>
        <taxon>Eukaryota</taxon>
        <taxon>Metamonada</taxon>
        <taxon>Parabasalia</taxon>
        <taxon>Trichomonadida</taxon>
        <taxon>Trichomonadidae</taxon>
        <taxon>Trichomonas</taxon>
    </lineage>
</organism>
<sequence>MFGQKKAPRDDTETLPKTRRRIRCSVCKRPIQEEKCLRCTNCPQYYTCVECFSDGLVAEKHLTSHQNVVMDPEPLTGLTDDWNSNEELLLLSGIQKFGIGNWHVISDYIGTKSSIQCESHYFGTFIDCPTAPLPDPLIQEAVPLPPPPSYQVKDKKLKSLPSDRSPKNRIRPNDYATPGEYCGWMPYRHEFEIEYHHDAEELVSNVDFMNNCDTMEQFKSNLANLTAYNAQLAERVRRTKLIEEWDLHHLEKNAKQEQDIDSRFLGGETPSEKTIDSLLLPFSQYYPKDRLTAVARALHNIDAIKSTLDKRLEWIRIGITSPEDGELYEQLSNLVKNNTIPPENVDKWNQIIKNYNIKCITSRPPNEDYIDDQEKDLCTANNIDRSLFIAIKELFVREIISGGHLTIERAMDISQQPETVVKPILEYMEHNGWN</sequence>
<dbReference type="Pfam" id="PF00249">
    <property type="entry name" value="Myb_DNA-binding"/>
    <property type="match status" value="1"/>
</dbReference>
<dbReference type="GO" id="GO:0006357">
    <property type="term" value="P:regulation of transcription by RNA polymerase II"/>
    <property type="evidence" value="ECO:0000318"/>
    <property type="project" value="GO_Central"/>
</dbReference>
<dbReference type="InterPro" id="IPR017884">
    <property type="entry name" value="SANT_dom"/>
</dbReference>
<dbReference type="Gene3D" id="1.10.10.60">
    <property type="entry name" value="Homeodomain-like"/>
    <property type="match status" value="1"/>
</dbReference>
<proteinExistence type="predicted"/>
<evidence type="ECO:0000256" key="3">
    <source>
        <dbReference type="ARBA" id="ARBA00022833"/>
    </source>
</evidence>
<dbReference type="PANTHER" id="PTHR12374">
    <property type="entry name" value="TRANSCRIPTIONAL ADAPTOR 2 ADA2 -RELATED"/>
    <property type="match status" value="1"/>
</dbReference>
<dbReference type="InterPro" id="IPR043145">
    <property type="entry name" value="Znf_ZZ_sf"/>
</dbReference>
<dbReference type="GO" id="GO:0003682">
    <property type="term" value="F:chromatin binding"/>
    <property type="evidence" value="ECO:0000318"/>
    <property type="project" value="GO_Central"/>
</dbReference>
<dbReference type="GO" id="GO:0003713">
    <property type="term" value="F:transcription coactivator activity"/>
    <property type="evidence" value="ECO:0000318"/>
    <property type="project" value="GO_Central"/>
</dbReference>
<dbReference type="InterPro" id="IPR009057">
    <property type="entry name" value="Homeodomain-like_sf"/>
</dbReference>
<dbReference type="GO" id="GO:0008270">
    <property type="term" value="F:zinc ion binding"/>
    <property type="evidence" value="ECO:0007669"/>
    <property type="project" value="UniProtKB-KW"/>
</dbReference>
<dbReference type="Pfam" id="PF22941">
    <property type="entry name" value="TADA2A-like_3rd"/>
    <property type="match status" value="1"/>
</dbReference>
<dbReference type="RefSeq" id="XP_001322208.1">
    <property type="nucleotide sequence ID" value="XM_001322173.1"/>
</dbReference>
<feature type="region of interest" description="Disordered" evidence="4">
    <location>
        <begin position="137"/>
        <end position="174"/>
    </location>
</feature>
<dbReference type="OMA" id="WIRIGIT"/>
<evidence type="ECO:0000259" key="6">
    <source>
        <dbReference type="PROSITE" id="PS51293"/>
    </source>
</evidence>
<dbReference type="InterPro" id="IPR055141">
    <property type="entry name" value="TADA2A_B-like_dom"/>
</dbReference>
<dbReference type="GO" id="GO:0006338">
    <property type="term" value="P:chromatin remodeling"/>
    <property type="evidence" value="ECO:0000318"/>
    <property type="project" value="GO_Central"/>
</dbReference>
<dbReference type="VEuPathDB" id="TrichDB:TVAGG3_0406650"/>
<dbReference type="SUPFAM" id="SSF46689">
    <property type="entry name" value="Homeodomain-like"/>
    <property type="match status" value="2"/>
</dbReference>
<keyword evidence="1" id="KW-0479">Metal-binding</keyword>
<protein>
    <submittedName>
        <fullName evidence="7">Myb-like DNA-binding domain containing protein</fullName>
    </submittedName>
</protein>
<evidence type="ECO:0000256" key="4">
    <source>
        <dbReference type="SAM" id="MobiDB-lite"/>
    </source>
</evidence>
<evidence type="ECO:0000256" key="2">
    <source>
        <dbReference type="ARBA" id="ARBA00022771"/>
    </source>
</evidence>
<dbReference type="PROSITE" id="PS51293">
    <property type="entry name" value="SANT"/>
    <property type="match status" value="1"/>
</dbReference>
<accession>A2EBF5</accession>
<dbReference type="OrthoDB" id="270417at2759"/>
<evidence type="ECO:0000256" key="1">
    <source>
        <dbReference type="ARBA" id="ARBA00022723"/>
    </source>
</evidence>
<gene>
    <name evidence="7" type="ORF">TVAG_127940</name>
</gene>
<dbReference type="SMR" id="A2EBF5"/>
<dbReference type="GO" id="GO:0005634">
    <property type="term" value="C:nucleus"/>
    <property type="evidence" value="ECO:0000318"/>
    <property type="project" value="GO_Central"/>
</dbReference>
<evidence type="ECO:0000313" key="7">
    <source>
        <dbReference type="EMBL" id="EAY09985.1"/>
    </source>
</evidence>
<reference evidence="7" key="2">
    <citation type="journal article" date="2007" name="Science">
        <title>Draft genome sequence of the sexually transmitted pathogen Trichomonas vaginalis.</title>
        <authorList>
            <person name="Carlton J.M."/>
            <person name="Hirt R.P."/>
            <person name="Silva J.C."/>
            <person name="Delcher A.L."/>
            <person name="Schatz M."/>
            <person name="Zhao Q."/>
            <person name="Wortman J.R."/>
            <person name="Bidwell S.L."/>
            <person name="Alsmark U.C.M."/>
            <person name="Besteiro S."/>
            <person name="Sicheritz-Ponten T."/>
            <person name="Noel C.J."/>
            <person name="Dacks J.B."/>
            <person name="Foster P.G."/>
            <person name="Simillion C."/>
            <person name="Van de Peer Y."/>
            <person name="Miranda-Saavedra D."/>
            <person name="Barton G.J."/>
            <person name="Westrop G.D."/>
            <person name="Mueller S."/>
            <person name="Dessi D."/>
            <person name="Fiori P.L."/>
            <person name="Ren Q."/>
            <person name="Paulsen I."/>
            <person name="Zhang H."/>
            <person name="Bastida-Corcuera F.D."/>
            <person name="Simoes-Barbosa A."/>
            <person name="Brown M.T."/>
            <person name="Hayes R.D."/>
            <person name="Mukherjee M."/>
            <person name="Okumura C.Y."/>
            <person name="Schneider R."/>
            <person name="Smith A.J."/>
            <person name="Vanacova S."/>
            <person name="Villalvazo M."/>
            <person name="Haas B.J."/>
            <person name="Pertea M."/>
            <person name="Feldblyum T.V."/>
            <person name="Utterback T.R."/>
            <person name="Shu C.L."/>
            <person name="Osoegawa K."/>
            <person name="de Jong P.J."/>
            <person name="Hrdy I."/>
            <person name="Horvathova L."/>
            <person name="Zubacova Z."/>
            <person name="Dolezal P."/>
            <person name="Malik S.B."/>
            <person name="Logsdon J.M. Jr."/>
            <person name="Henze K."/>
            <person name="Gupta A."/>
            <person name="Wang C.C."/>
            <person name="Dunne R.L."/>
            <person name="Upcroft J.A."/>
            <person name="Upcroft P."/>
            <person name="White O."/>
            <person name="Salzberg S.L."/>
            <person name="Tang P."/>
            <person name="Chiu C.-H."/>
            <person name="Lee Y.-S."/>
            <person name="Embley T.M."/>
            <person name="Coombs G.H."/>
            <person name="Mottram J.C."/>
            <person name="Tachezy J."/>
            <person name="Fraser-Liggett C.M."/>
            <person name="Johnson P.J."/>
        </authorList>
    </citation>
    <scope>NUCLEOTIDE SEQUENCE [LARGE SCALE GENOMIC DNA]</scope>
    <source>
        <strain evidence="7">G3</strain>
    </source>
</reference>
<dbReference type="PROSITE" id="PS50090">
    <property type="entry name" value="MYB_LIKE"/>
    <property type="match status" value="1"/>
</dbReference>
<dbReference type="Proteomes" id="UP000001542">
    <property type="component" value="Unassembled WGS sequence"/>
</dbReference>
<dbReference type="STRING" id="5722.A2EBF5"/>
<feature type="domain" description="Myb-like" evidence="5">
    <location>
        <begin position="82"/>
        <end position="125"/>
    </location>
</feature>
<dbReference type="EMBL" id="DS113346">
    <property type="protein sequence ID" value="EAY09985.1"/>
    <property type="molecule type" value="Genomic_DNA"/>
</dbReference>
<name>A2EBF5_TRIV3</name>
<dbReference type="CDD" id="cd00167">
    <property type="entry name" value="SANT"/>
    <property type="match status" value="1"/>
</dbReference>
<dbReference type="eggNOG" id="KOG0457">
    <property type="taxonomic scope" value="Eukaryota"/>
</dbReference>
<dbReference type="Gene3D" id="3.30.60.90">
    <property type="match status" value="1"/>
</dbReference>
<reference evidence="7" key="1">
    <citation type="submission" date="2006-10" db="EMBL/GenBank/DDBJ databases">
        <authorList>
            <person name="Amadeo P."/>
            <person name="Zhao Q."/>
            <person name="Wortman J."/>
            <person name="Fraser-Liggett C."/>
            <person name="Carlton J."/>
        </authorList>
    </citation>
    <scope>NUCLEOTIDE SEQUENCE</scope>
    <source>
        <strain evidence="7">G3</strain>
    </source>
</reference>
<dbReference type="AlphaFoldDB" id="A2EBF5"/>